<evidence type="ECO:0000256" key="1">
    <source>
        <dbReference type="SAM" id="Phobius"/>
    </source>
</evidence>
<sequence>MASQRRLLPLLLAAAICAPAFVGTRGTAPTTPSRIARRAENFIPLDAIEPAVTSYVNIWTPLFKSAQESGLAPEFLIHWGHAGAMATVLLAMGGYGTFLGWSTRLGNGSAVYPLSLGQTAAALHPQLMGLALFLFFLGGQGGLVLLATQGQPILQSAHSSTAVIGLGLMAVQAALGVTMGDSSEKRTIHAVLGTSVMLVLLLHLFYGLNLGFSI</sequence>
<evidence type="ECO:0000313" key="6">
    <source>
        <dbReference type="Proteomes" id="UP001152797"/>
    </source>
</evidence>
<reference evidence="4" key="2">
    <citation type="submission" date="2024-04" db="EMBL/GenBank/DDBJ databases">
        <authorList>
            <person name="Chen Y."/>
            <person name="Shah S."/>
            <person name="Dougan E. K."/>
            <person name="Thang M."/>
            <person name="Chan C."/>
        </authorList>
    </citation>
    <scope>NUCLEOTIDE SEQUENCE [LARGE SCALE GENOMIC DNA]</scope>
</reference>
<feature type="signal peptide" evidence="2">
    <location>
        <begin position="1"/>
        <end position="26"/>
    </location>
</feature>
<feature type="transmembrane region" description="Helical" evidence="1">
    <location>
        <begin position="79"/>
        <end position="101"/>
    </location>
</feature>
<feature type="transmembrane region" description="Helical" evidence="1">
    <location>
        <begin position="153"/>
        <end position="175"/>
    </location>
</feature>
<feature type="chain" id="PRO_5043270468" evidence="2">
    <location>
        <begin position="27"/>
        <end position="214"/>
    </location>
</feature>
<evidence type="ECO:0000313" key="3">
    <source>
        <dbReference type="EMBL" id="CAI3990176.1"/>
    </source>
</evidence>
<dbReference type="EMBL" id="CAMXCT030001446">
    <property type="protein sequence ID" value="CAL4777488.1"/>
    <property type="molecule type" value="Genomic_DNA"/>
</dbReference>
<keyword evidence="1" id="KW-0472">Membrane</keyword>
<name>A0A9P1CH57_9DINO</name>
<feature type="transmembrane region" description="Helical" evidence="1">
    <location>
        <begin position="187"/>
        <end position="208"/>
    </location>
</feature>
<keyword evidence="1" id="KW-1133">Transmembrane helix</keyword>
<dbReference type="AlphaFoldDB" id="A0A9P1CH57"/>
<gene>
    <name evidence="3" type="ORF">C1SCF055_LOCUS17191</name>
</gene>
<dbReference type="Proteomes" id="UP001152797">
    <property type="component" value="Unassembled WGS sequence"/>
</dbReference>
<dbReference type="EMBL" id="CAMXCT020001446">
    <property type="protein sequence ID" value="CAL1143551.1"/>
    <property type="molecule type" value="Genomic_DNA"/>
</dbReference>
<keyword evidence="6" id="KW-1185">Reference proteome</keyword>
<evidence type="ECO:0000313" key="4">
    <source>
        <dbReference type="EMBL" id="CAL1143551.1"/>
    </source>
</evidence>
<comment type="caution">
    <text evidence="3">The sequence shown here is derived from an EMBL/GenBank/DDBJ whole genome shotgun (WGS) entry which is preliminary data.</text>
</comment>
<dbReference type="EMBL" id="CAMXCT010001446">
    <property type="protein sequence ID" value="CAI3990176.1"/>
    <property type="molecule type" value="Genomic_DNA"/>
</dbReference>
<evidence type="ECO:0000256" key="2">
    <source>
        <dbReference type="SAM" id="SignalP"/>
    </source>
</evidence>
<dbReference type="PANTHER" id="PTHR36738:SF1">
    <property type="entry name" value="EXPRESSED PROTEIN"/>
    <property type="match status" value="1"/>
</dbReference>
<keyword evidence="2" id="KW-0732">Signal</keyword>
<keyword evidence="1" id="KW-0812">Transmembrane</keyword>
<accession>A0A9P1CH57</accession>
<evidence type="ECO:0000313" key="5">
    <source>
        <dbReference type="EMBL" id="CAL4777488.1"/>
    </source>
</evidence>
<reference evidence="3" key="1">
    <citation type="submission" date="2022-10" db="EMBL/GenBank/DDBJ databases">
        <authorList>
            <person name="Chen Y."/>
            <person name="Dougan E. K."/>
            <person name="Chan C."/>
            <person name="Rhodes N."/>
            <person name="Thang M."/>
        </authorList>
    </citation>
    <scope>NUCLEOTIDE SEQUENCE</scope>
</reference>
<dbReference type="Pfam" id="PF13301">
    <property type="entry name" value="DUF4079"/>
    <property type="match status" value="1"/>
</dbReference>
<feature type="transmembrane region" description="Helical" evidence="1">
    <location>
        <begin position="127"/>
        <end position="147"/>
    </location>
</feature>
<protein>
    <submittedName>
        <fullName evidence="5">Cytochrome b561 domain-containing protein</fullName>
    </submittedName>
</protein>
<dbReference type="InterPro" id="IPR025067">
    <property type="entry name" value="DUF4079"/>
</dbReference>
<proteinExistence type="predicted"/>
<organism evidence="3">
    <name type="scientific">Cladocopium goreaui</name>
    <dbReference type="NCBI Taxonomy" id="2562237"/>
    <lineage>
        <taxon>Eukaryota</taxon>
        <taxon>Sar</taxon>
        <taxon>Alveolata</taxon>
        <taxon>Dinophyceae</taxon>
        <taxon>Suessiales</taxon>
        <taxon>Symbiodiniaceae</taxon>
        <taxon>Cladocopium</taxon>
    </lineage>
</organism>
<dbReference type="OrthoDB" id="2020012at2759"/>
<dbReference type="PANTHER" id="PTHR36738">
    <property type="entry name" value="EXPRESSED PROTEIN"/>
    <property type="match status" value="1"/>
</dbReference>